<evidence type="ECO:0000256" key="14">
    <source>
        <dbReference type="SAM" id="MobiDB-lite"/>
    </source>
</evidence>
<dbReference type="FunFam" id="3.40.50.300:FF:000037">
    <property type="entry name" value="26S protease regulatory subunit 6A"/>
    <property type="match status" value="1"/>
</dbReference>
<dbReference type="InterPro" id="IPR003960">
    <property type="entry name" value="ATPase_AAA_CS"/>
</dbReference>
<evidence type="ECO:0000256" key="8">
    <source>
        <dbReference type="ARBA" id="ARBA00022837"/>
    </source>
</evidence>
<dbReference type="InterPro" id="IPR041569">
    <property type="entry name" value="AAA_lid_3"/>
</dbReference>
<dbReference type="Proteomes" id="UP000887574">
    <property type="component" value="Unplaced"/>
</dbReference>
<comment type="similarity">
    <text evidence="4">Belongs to the AAA ATPase family.</text>
</comment>
<dbReference type="GO" id="GO:0005634">
    <property type="term" value="C:nucleus"/>
    <property type="evidence" value="ECO:0007669"/>
    <property type="project" value="UniProtKB-SubCell"/>
</dbReference>
<dbReference type="InterPro" id="IPR027417">
    <property type="entry name" value="P-loop_NTPase"/>
</dbReference>
<evidence type="ECO:0000256" key="2">
    <source>
        <dbReference type="ARBA" id="ARBA00004370"/>
    </source>
</evidence>
<dbReference type="InterPro" id="IPR003593">
    <property type="entry name" value="AAA+_ATPase"/>
</dbReference>
<evidence type="ECO:0000256" key="1">
    <source>
        <dbReference type="ARBA" id="ARBA00004123"/>
    </source>
</evidence>
<dbReference type="Gene3D" id="2.40.50.140">
    <property type="entry name" value="Nucleic acid-binding proteins"/>
    <property type="match status" value="1"/>
</dbReference>
<dbReference type="GO" id="GO:0005737">
    <property type="term" value="C:cytoplasm"/>
    <property type="evidence" value="ECO:0007669"/>
    <property type="project" value="UniProtKB-SubCell"/>
</dbReference>
<evidence type="ECO:0000256" key="6">
    <source>
        <dbReference type="ARBA" id="ARBA00022737"/>
    </source>
</evidence>
<dbReference type="InterPro" id="IPR015919">
    <property type="entry name" value="Cadherin-like_sf"/>
</dbReference>
<dbReference type="InterPro" id="IPR003959">
    <property type="entry name" value="ATPase_AAA_core"/>
</dbReference>
<dbReference type="GO" id="GO:0007156">
    <property type="term" value="P:homophilic cell adhesion via plasma membrane adhesion molecules"/>
    <property type="evidence" value="ECO:0007669"/>
    <property type="project" value="InterPro"/>
</dbReference>
<evidence type="ECO:0000256" key="12">
    <source>
        <dbReference type="ARBA" id="ARBA00023242"/>
    </source>
</evidence>
<sequence>MTLGIENMEVDQQLDPEIMKMNANELRLHTMMVCEEMGVIRNEINRINYELQHMNTTIADNEDRVKEHRHLPHLVSSIIEVLELEQTEPEEGANVDLDARKTTCAVIKTSTRLTIFLPSIGLVDPKQLKPGDLVAVHKETYLILEKLPEEYDTRVKAMEVDERPTEQYTDIGGCDKQITEIVEAIVLPLTHKERFDKLGIHPPKGVLMYGPPGTGKTMMARAVAAQTKSTFLKLAGTQLVQMYIGDGAKLVRDAFALAKAKAPTIIFIDELDAVGTKRFPSEKQGDREVQRTMMELLNQMDGFHPNDNIKVIAATNRIDVLDPALLRSGRLDRKIELPAPDEDARGRIMQIHSRKMNMSKGVNFEELARCTDDFNGAQCKAVCVESGMIALRRNSSEITHEDCMDAILEASLQNSTEYFTSKNICFFVRPTVLITESTETKASVDYFLPAVIIYWPPEDSIHTFKENKQYEMLLSVNASSTAPPTKLYSHGNSEHLRYKLVQMPNGDWKSFEIDANGVLTSSKPFDFEQKTNYELVVEVCDDDSNQKLLDRCARVRFEVVIEDLNDNCPYFPNNFTEPELFVIRENTAVQDHNKGLSLGNFEAAVRGQMENNSICYRLMDDQKHTFVISNAHKPELFVKKSLDRETIAHYKLLIVAEDCIARSQSHCDSTVNTTISTQKVIVVEVEDVNDNIPKFTQRHYFGKVVDRMTPFGDTILQLKAVDLDEEDRGLRFLLASAIHTDKMVIPKKDSPFTVNYTTGAIVSHLLDSADHEDECEVTVSLINFQHQVEFIFDKEVEVLEKELGRLERLLSEASKLRAVVDELLMYPNETTLTAHFLDKNRLALPAEEVKRSWKENKSLRGERAKKELASSFGQTRLFDAETKEEKEFNFASSTFQAITGSFKKYMPSFADFDLSLIISASALVVLFTILMCLFCWMTCCHSGTVDSVRLHDHRQWRPDTGPYYGTGTISGIIDPTLVGVSRRYRDQYSNMPNENEEFCRPSYSTPHSHQKVIPQQSTEF</sequence>
<dbReference type="GO" id="GO:0016887">
    <property type="term" value="F:ATP hydrolysis activity"/>
    <property type="evidence" value="ECO:0007669"/>
    <property type="project" value="InterPro"/>
</dbReference>
<keyword evidence="10" id="KW-0647">Proteasome</keyword>
<dbReference type="WBParaSite" id="jg20080">
    <property type="protein sequence ID" value="jg20080"/>
    <property type="gene ID" value="jg20080"/>
</dbReference>
<evidence type="ECO:0000313" key="18">
    <source>
        <dbReference type="WBParaSite" id="jg20080"/>
    </source>
</evidence>
<dbReference type="InterPro" id="IPR050221">
    <property type="entry name" value="26S_Proteasome_ATPase"/>
</dbReference>
<proteinExistence type="inferred from homology"/>
<dbReference type="GO" id="GO:0000502">
    <property type="term" value="C:proteasome complex"/>
    <property type="evidence" value="ECO:0007669"/>
    <property type="project" value="UniProtKB-KW"/>
</dbReference>
<evidence type="ECO:0000256" key="5">
    <source>
        <dbReference type="ARBA" id="ARBA00022490"/>
    </source>
</evidence>
<dbReference type="InterPro" id="IPR012340">
    <property type="entry name" value="NA-bd_OB-fold"/>
</dbReference>
<dbReference type="Gene3D" id="3.40.50.300">
    <property type="entry name" value="P-loop containing nucleotide triphosphate hydrolases"/>
    <property type="match status" value="1"/>
</dbReference>
<dbReference type="PROSITE" id="PS00232">
    <property type="entry name" value="CADHERIN_1"/>
    <property type="match status" value="1"/>
</dbReference>
<evidence type="ECO:0000256" key="9">
    <source>
        <dbReference type="ARBA" id="ARBA00022840"/>
    </source>
</evidence>
<dbReference type="Pfam" id="PF00004">
    <property type="entry name" value="AAA"/>
    <property type="match status" value="1"/>
</dbReference>
<evidence type="ECO:0000259" key="16">
    <source>
        <dbReference type="PROSITE" id="PS50268"/>
    </source>
</evidence>
<feature type="transmembrane region" description="Helical" evidence="15">
    <location>
        <begin position="914"/>
        <end position="939"/>
    </location>
</feature>
<evidence type="ECO:0000256" key="7">
    <source>
        <dbReference type="ARBA" id="ARBA00022741"/>
    </source>
</evidence>
<keyword evidence="15" id="KW-1133">Transmembrane helix</keyword>
<evidence type="ECO:0000256" key="3">
    <source>
        <dbReference type="ARBA" id="ARBA00004496"/>
    </source>
</evidence>
<feature type="region of interest" description="Disordered" evidence="14">
    <location>
        <begin position="999"/>
        <end position="1020"/>
    </location>
</feature>
<keyword evidence="8 13" id="KW-0106">Calcium</keyword>
<keyword evidence="9" id="KW-0067">ATP-binding</keyword>
<dbReference type="SMART" id="SM00112">
    <property type="entry name" value="CA"/>
    <property type="match status" value="2"/>
</dbReference>
<keyword evidence="6" id="KW-0677">Repeat</keyword>
<name>A0A915DJF3_9BILA</name>
<keyword evidence="7" id="KW-0547">Nucleotide-binding</keyword>
<evidence type="ECO:0000256" key="15">
    <source>
        <dbReference type="SAM" id="Phobius"/>
    </source>
</evidence>
<keyword evidence="15" id="KW-0812">Transmembrane</keyword>
<reference evidence="18" key="1">
    <citation type="submission" date="2022-11" db="UniProtKB">
        <authorList>
            <consortium name="WormBaseParasite"/>
        </authorList>
    </citation>
    <scope>IDENTIFICATION</scope>
</reference>
<dbReference type="SUPFAM" id="SSF49313">
    <property type="entry name" value="Cadherin-like"/>
    <property type="match status" value="3"/>
</dbReference>
<keyword evidence="5" id="KW-0963">Cytoplasm</keyword>
<evidence type="ECO:0000313" key="17">
    <source>
        <dbReference type="Proteomes" id="UP000887574"/>
    </source>
</evidence>
<evidence type="ECO:0000256" key="10">
    <source>
        <dbReference type="ARBA" id="ARBA00022942"/>
    </source>
</evidence>
<dbReference type="InterPro" id="IPR020894">
    <property type="entry name" value="Cadherin_CS"/>
</dbReference>
<comment type="subcellular location">
    <subcellularLocation>
        <location evidence="3">Cytoplasm</location>
    </subcellularLocation>
    <subcellularLocation>
        <location evidence="2">Membrane</location>
    </subcellularLocation>
    <subcellularLocation>
        <location evidence="1">Nucleus</location>
    </subcellularLocation>
</comment>
<keyword evidence="11 15" id="KW-0472">Membrane</keyword>
<dbReference type="Gene3D" id="2.60.40.60">
    <property type="entry name" value="Cadherins"/>
    <property type="match status" value="3"/>
</dbReference>
<organism evidence="17 18">
    <name type="scientific">Ditylenchus dipsaci</name>
    <dbReference type="NCBI Taxonomy" id="166011"/>
    <lineage>
        <taxon>Eukaryota</taxon>
        <taxon>Metazoa</taxon>
        <taxon>Ecdysozoa</taxon>
        <taxon>Nematoda</taxon>
        <taxon>Chromadorea</taxon>
        <taxon>Rhabditida</taxon>
        <taxon>Tylenchina</taxon>
        <taxon>Tylenchomorpha</taxon>
        <taxon>Sphaerularioidea</taxon>
        <taxon>Anguinidae</taxon>
        <taxon>Anguininae</taxon>
        <taxon>Ditylenchus</taxon>
    </lineage>
</organism>
<dbReference type="Pfam" id="PF16450">
    <property type="entry name" value="Prot_ATP_ID_OB_C"/>
    <property type="match status" value="1"/>
</dbReference>
<keyword evidence="12" id="KW-0539">Nucleus</keyword>
<dbReference type="InterPro" id="IPR002126">
    <property type="entry name" value="Cadherin-like_dom"/>
</dbReference>
<dbReference type="GO" id="GO:0005524">
    <property type="term" value="F:ATP binding"/>
    <property type="evidence" value="ECO:0007669"/>
    <property type="project" value="UniProtKB-KW"/>
</dbReference>
<dbReference type="PROSITE" id="PS00674">
    <property type="entry name" value="AAA"/>
    <property type="match status" value="1"/>
</dbReference>
<protein>
    <submittedName>
        <fullName evidence="18">Cadherin domain-containing protein</fullName>
    </submittedName>
</protein>
<dbReference type="PROSITE" id="PS50268">
    <property type="entry name" value="CADHERIN_2"/>
    <property type="match status" value="2"/>
</dbReference>
<dbReference type="GO" id="GO:0005509">
    <property type="term" value="F:calcium ion binding"/>
    <property type="evidence" value="ECO:0007669"/>
    <property type="project" value="UniProtKB-UniRule"/>
</dbReference>
<dbReference type="AlphaFoldDB" id="A0A915DJF3"/>
<dbReference type="PANTHER" id="PTHR23073">
    <property type="entry name" value="26S PROTEASOME REGULATORY SUBUNIT"/>
    <property type="match status" value="1"/>
</dbReference>
<feature type="compositionally biased region" description="Polar residues" evidence="14">
    <location>
        <begin position="1002"/>
        <end position="1020"/>
    </location>
</feature>
<dbReference type="CDD" id="cd11304">
    <property type="entry name" value="Cadherin_repeat"/>
    <property type="match status" value="2"/>
</dbReference>
<dbReference type="PRINTS" id="PR00205">
    <property type="entry name" value="CADHERIN"/>
</dbReference>
<dbReference type="Gene3D" id="1.10.8.60">
    <property type="match status" value="1"/>
</dbReference>
<dbReference type="InterPro" id="IPR032501">
    <property type="entry name" value="Prot_ATP_ID_OB_2nd"/>
</dbReference>
<evidence type="ECO:0000256" key="4">
    <source>
        <dbReference type="ARBA" id="ARBA00006914"/>
    </source>
</evidence>
<feature type="domain" description="Cadherin" evidence="16">
    <location>
        <begin position="575"/>
        <end position="695"/>
    </location>
</feature>
<dbReference type="Pfam" id="PF17862">
    <property type="entry name" value="AAA_lid_3"/>
    <property type="match status" value="1"/>
</dbReference>
<evidence type="ECO:0000256" key="13">
    <source>
        <dbReference type="PROSITE-ProRule" id="PRU00043"/>
    </source>
</evidence>
<evidence type="ECO:0000256" key="11">
    <source>
        <dbReference type="ARBA" id="ARBA00023136"/>
    </source>
</evidence>
<dbReference type="GO" id="GO:0005886">
    <property type="term" value="C:plasma membrane"/>
    <property type="evidence" value="ECO:0007669"/>
    <property type="project" value="InterPro"/>
</dbReference>
<dbReference type="SUPFAM" id="SSF52540">
    <property type="entry name" value="P-loop containing nucleoside triphosphate hydrolases"/>
    <property type="match status" value="1"/>
</dbReference>
<dbReference type="Pfam" id="PF00028">
    <property type="entry name" value="Cadherin"/>
    <property type="match status" value="1"/>
</dbReference>
<dbReference type="SMART" id="SM00382">
    <property type="entry name" value="AAA"/>
    <property type="match status" value="1"/>
</dbReference>
<dbReference type="FunFam" id="1.10.8.60:FF:000009">
    <property type="entry name" value="26S protease regulatory subunit 6A"/>
    <property type="match status" value="1"/>
</dbReference>
<feature type="domain" description="Cadherin" evidence="16">
    <location>
        <begin position="466"/>
        <end position="571"/>
    </location>
</feature>
<keyword evidence="17" id="KW-1185">Reference proteome</keyword>
<accession>A0A915DJF3</accession>